<dbReference type="PANTHER" id="PTHR22722">
    <property type="entry name" value="LOW-DENSITY LIPOPROTEIN RECEPTOR-RELATED PROTEIN 2-RELATED"/>
    <property type="match status" value="1"/>
</dbReference>
<dbReference type="InterPro" id="IPR009030">
    <property type="entry name" value="Growth_fac_rcpt_cys_sf"/>
</dbReference>
<evidence type="ECO:0000256" key="14">
    <source>
        <dbReference type="PROSITE-ProRule" id="PRU00124"/>
    </source>
</evidence>
<feature type="repeat" description="LDL-receptor class B" evidence="15">
    <location>
        <begin position="1480"/>
        <end position="1522"/>
    </location>
</feature>
<feature type="disulfide bond" evidence="14">
    <location>
        <begin position="590"/>
        <end position="608"/>
    </location>
</feature>
<feature type="repeat" description="LDL-receptor class B" evidence="15">
    <location>
        <begin position="120"/>
        <end position="163"/>
    </location>
</feature>
<feature type="disulfide bond" evidence="14">
    <location>
        <begin position="854"/>
        <end position="869"/>
    </location>
</feature>
<dbReference type="FunFam" id="4.10.400.10:FF:000004">
    <property type="entry name" value="Low-density lipoprotein receptor-related protein 1"/>
    <property type="match status" value="2"/>
</dbReference>
<feature type="repeat" description="LDL-receptor class B" evidence="15">
    <location>
        <begin position="76"/>
        <end position="119"/>
    </location>
</feature>
<dbReference type="CDD" id="cd00112">
    <property type="entry name" value="LDLa"/>
    <property type="match status" value="6"/>
</dbReference>
<dbReference type="InterPro" id="IPR051221">
    <property type="entry name" value="LDLR-related"/>
</dbReference>
<dbReference type="GO" id="GO:0016324">
    <property type="term" value="C:apical plasma membrane"/>
    <property type="evidence" value="ECO:0007669"/>
    <property type="project" value="TreeGrafter"/>
</dbReference>
<dbReference type="Pfam" id="PF00057">
    <property type="entry name" value="Ldl_recept_a"/>
    <property type="match status" value="7"/>
</dbReference>
<name>A0AA41MPB6_SCICA</name>
<dbReference type="SUPFAM" id="SSF57184">
    <property type="entry name" value="Growth factor receptor domain"/>
    <property type="match status" value="1"/>
</dbReference>
<evidence type="ECO:0000256" key="9">
    <source>
        <dbReference type="ARBA" id="ARBA00022989"/>
    </source>
</evidence>
<dbReference type="GO" id="GO:0043235">
    <property type="term" value="C:receptor complex"/>
    <property type="evidence" value="ECO:0007669"/>
    <property type="project" value="TreeGrafter"/>
</dbReference>
<dbReference type="Pfam" id="PF14670">
    <property type="entry name" value="FXa_inhibition"/>
    <property type="match status" value="2"/>
</dbReference>
<feature type="repeat" description="LDL-receptor class B" evidence="15">
    <location>
        <begin position="349"/>
        <end position="394"/>
    </location>
</feature>
<dbReference type="PROSITE" id="PS50068">
    <property type="entry name" value="LDLRA_2"/>
    <property type="match status" value="8"/>
</dbReference>
<evidence type="ECO:0000313" key="18">
    <source>
        <dbReference type="Proteomes" id="UP001166674"/>
    </source>
</evidence>
<dbReference type="InterPro" id="IPR000033">
    <property type="entry name" value="LDLR_classB_rpt"/>
</dbReference>
<evidence type="ECO:0000256" key="5">
    <source>
        <dbReference type="ARBA" id="ARBA00022692"/>
    </source>
</evidence>
<evidence type="ECO:0000256" key="15">
    <source>
        <dbReference type="PROSITE-ProRule" id="PRU00461"/>
    </source>
</evidence>
<evidence type="ECO:0000256" key="8">
    <source>
        <dbReference type="ARBA" id="ARBA00022837"/>
    </source>
</evidence>
<feature type="domain" description="EGF-like" evidence="16">
    <location>
        <begin position="535"/>
        <end position="572"/>
    </location>
</feature>
<comment type="subcellular location">
    <subcellularLocation>
        <location evidence="1">Membrane</location>
        <topology evidence="1">Single-pass membrane protein</topology>
    </subcellularLocation>
</comment>
<dbReference type="Gene3D" id="4.10.400.10">
    <property type="entry name" value="Low-density Lipoprotein Receptor"/>
    <property type="match status" value="8"/>
</dbReference>
<evidence type="ECO:0000256" key="1">
    <source>
        <dbReference type="ARBA" id="ARBA00004167"/>
    </source>
</evidence>
<feature type="repeat" description="LDL-receptor class B" evidence="15">
    <location>
        <begin position="306"/>
        <end position="348"/>
    </location>
</feature>
<gene>
    <name evidence="17" type="ORF">SUZIE_134150</name>
</gene>
<feature type="disulfide bond" evidence="14">
    <location>
        <begin position="631"/>
        <end position="649"/>
    </location>
</feature>
<dbReference type="SUPFAM" id="SSF57424">
    <property type="entry name" value="LDL receptor-like module"/>
    <property type="match status" value="8"/>
</dbReference>
<dbReference type="FunFam" id="4.10.400.10:FF:000001">
    <property type="entry name" value="Low-density lipoprotein receptor-related protein 1"/>
    <property type="match status" value="1"/>
</dbReference>
<evidence type="ECO:0000256" key="4">
    <source>
        <dbReference type="ARBA" id="ARBA00022583"/>
    </source>
</evidence>
<evidence type="ECO:0000256" key="6">
    <source>
        <dbReference type="ARBA" id="ARBA00022729"/>
    </source>
</evidence>
<dbReference type="FunFam" id="4.10.400.10:FF:000010">
    <property type="entry name" value="Low-density lipoprotein receptor-related protein 1"/>
    <property type="match status" value="1"/>
</dbReference>
<feature type="disulfide bond" evidence="14">
    <location>
        <begin position="725"/>
        <end position="740"/>
    </location>
</feature>
<dbReference type="GO" id="GO:0042562">
    <property type="term" value="F:hormone binding"/>
    <property type="evidence" value="ECO:0007669"/>
    <property type="project" value="TreeGrafter"/>
</dbReference>
<feature type="domain" description="EGF-like" evidence="16">
    <location>
        <begin position="212"/>
        <end position="255"/>
    </location>
</feature>
<dbReference type="GO" id="GO:0006898">
    <property type="term" value="P:receptor-mediated endocytosis"/>
    <property type="evidence" value="ECO:0007669"/>
    <property type="project" value="TreeGrafter"/>
</dbReference>
<evidence type="ECO:0000256" key="3">
    <source>
        <dbReference type="ARBA" id="ARBA00022536"/>
    </source>
</evidence>
<feature type="disulfide bond" evidence="14">
    <location>
        <begin position="744"/>
        <end position="756"/>
    </location>
</feature>
<dbReference type="GO" id="GO:0012505">
    <property type="term" value="C:endomembrane system"/>
    <property type="evidence" value="ECO:0007669"/>
    <property type="project" value="UniProtKB-SubCell"/>
</dbReference>
<feature type="disulfide bond" evidence="14">
    <location>
        <begin position="751"/>
        <end position="769"/>
    </location>
</feature>
<feature type="disulfide bond" evidence="14">
    <location>
        <begin position="624"/>
        <end position="636"/>
    </location>
</feature>
<dbReference type="PANTHER" id="PTHR22722:SF5">
    <property type="entry name" value="LOW-DENSITY LIPOPROTEIN RECEPTOR-RELATED PROTEIN 1B"/>
    <property type="match status" value="1"/>
</dbReference>
<keyword evidence="7" id="KW-0677">Repeat</keyword>
<keyword evidence="10" id="KW-0472">Membrane</keyword>
<dbReference type="SUPFAM" id="SSF57196">
    <property type="entry name" value="EGF/Laminin"/>
    <property type="match status" value="1"/>
</dbReference>
<feature type="disulfide bond" evidence="14">
    <location>
        <begin position="583"/>
        <end position="595"/>
    </location>
</feature>
<proteinExistence type="inferred from homology"/>
<reference evidence="17" key="1">
    <citation type="submission" date="2020-03" db="EMBL/GenBank/DDBJ databases">
        <title>Studies in the Genomics of Life Span.</title>
        <authorList>
            <person name="Glass D."/>
        </authorList>
    </citation>
    <scope>NUCLEOTIDE SEQUENCE</scope>
    <source>
        <strain evidence="17">SUZIE</strain>
        <tissue evidence="17">Muscle</tissue>
    </source>
</reference>
<keyword evidence="6" id="KW-0732">Signal</keyword>
<dbReference type="Gene3D" id="2.120.10.30">
    <property type="entry name" value="TolB, C-terminal domain"/>
    <property type="match status" value="4"/>
</dbReference>
<keyword evidence="12 17" id="KW-0675">Receptor</keyword>
<feature type="repeat" description="LDL-receptor class B" evidence="15">
    <location>
        <begin position="1437"/>
        <end position="1479"/>
    </location>
</feature>
<evidence type="ECO:0000313" key="17">
    <source>
        <dbReference type="EMBL" id="MBZ3875680.1"/>
    </source>
</evidence>
<evidence type="ECO:0000256" key="10">
    <source>
        <dbReference type="ARBA" id="ARBA00023136"/>
    </source>
</evidence>
<sequence>MEDPYPMVETDTAKLVSRASQDVEQMAIDWLTQNLYFVDHVSDRIFVCNYNGSVCVTLIDLELRNPKAIAVDPIAGKLFFTDYGNVAKVERCDMDGMNRTRIIDSKTEQPAALALDLVNKLVYWVDLYMDYVGVVDYQGKNRHTIVQGQQVRHIYGITIFEDYLYATNSDNFNILRINRFNGTDIHSFIKTESARGIRIYQKRTQPTVRSHACEVDPYGMPGGCSHICLLSSSYKTRTCRCRTGFNLGSDGRSCKRPKNELFLFYGKGRPGIVRGMDLNTKIADEYMIPIENLVNPRAVDFHAETNYIYFADTTSFLIGRQKIDGTERETILKDDLDNVEGIAVDWIGNNLYWTNDGHRKTINVARLEKASQSRKTLLEGEMSHPRGIVVDPVNGWMYWTDWEEDEIDDSVGRIEKAWMDGFNRQIFVTSKMLWPNGLTLDFHTNTLYWCDAYYDHIEKVFLNGTHRKIVYSGKELNHPFGLSHHGNYVFWTDYMNGSIFQLDLITSEVTLLRHERPPLFGLQIYDPRKQQGDNMCRVNNGGCSTLCLAIPAGRVCACADNQLLDENGTTCTFNPGEALPHICKAGEFRCQNRHCIQARWKCDGDDDCLDGSDEDSVNCFNHSCPDDQFKCQNNRCIPKRWLCDGANDCGSNEDESNQTCAARTCQADQFSCGNGRCIPRAWLCDREDDCGDQTDEMASCEFPTCEPLTQFICKSGRCISSKWHCDSDDDCGDGSDEEGCVHSCFDHQFRCATGRCIPGHWACDGDNDCGDFSDETQVNCTKEEIRAPAGCNGNHFQCHPDGNCIPDLWRCDGEKDCEDGSDEKGCNGTIRVCDHKTKFSCRNTGRCINKAWVCDGDIDCEDQSDEEDCESFLCGPPKYPCANDTSVCLQPEKLCNGKKDCPDGSDEGDLCDECSLNNGGCSNHCSVVPGRGIVCSCPEGLQLNKDNKTCELVDYCSNHLKCSQVCEQHKHTVKCSCYEGWKLDVDGESCTSVDPFEAFIIFSIRHEIRRIDLHKRDYSLLVPGLRNTIALDFHFNQSLLYWTDVVEDRIYRGKLSESGGVSAIEVVVEHGLATPEGLTVDWIAGNIYWIDSNLDQIEVAKLDGSLRTTLIAGAMEHPRAIALDPRYGILFWTDWDANFPRIESASMSGAGRKTIYKDMKTGAWPNGLTVDHFEKRIVWTDARSDAIYSALYDGTNMIEIIRGHEYLSHPFAVSLYGSEVYWTDWRTNTLSKANKWTGQNVSVIQKTSAQPFDLQIYHPSRQPQAPNPCAANDGKGPCSHMCLINHNRSAACACPHLMKLSSDKKTCYEMKKFLLYARRSEIRGVDIDNPYFNFITAFTVPDIDDVTVIDFDASEERLYWTDIKTQTIKRAFINGTGLETVISRGLSIDYVENKLYWISSGNGTINRCNLDGGNLEVIESMKEELTKATALTIMENDTIYWTDMGFNKISRAKRDQTWKEDIITNGLGRVEGIAIDWIAGNIYWTDHGFNLIEVARLNGSFRYVIISQGLDQPRSIAVHPEKG</sequence>
<feature type="domain" description="EGF-like" evidence="16">
    <location>
        <begin position="955"/>
        <end position="991"/>
    </location>
</feature>
<feature type="repeat" description="LDL-receptor class B" evidence="15">
    <location>
        <begin position="395"/>
        <end position="444"/>
    </location>
</feature>
<dbReference type="Proteomes" id="UP001166674">
    <property type="component" value="Unassembled WGS sequence"/>
</dbReference>
<feature type="domain" description="EGF-like" evidence="16">
    <location>
        <begin position="1268"/>
        <end position="1308"/>
    </location>
</feature>
<protein>
    <submittedName>
        <fullName evidence="17">Low-density lipoprotein receptor-related protein 1B</fullName>
    </submittedName>
</protein>
<dbReference type="FunFam" id="2.10.25.10:FF:000504">
    <property type="entry name" value="LDL receptor related protein 1B"/>
    <property type="match status" value="1"/>
</dbReference>
<dbReference type="FunFam" id="2.10.25.10:FF:000129">
    <property type="entry name" value="Low-density lipoprotein receptor-related protein 1"/>
    <property type="match status" value="1"/>
</dbReference>
<keyword evidence="9" id="KW-1133">Transmembrane helix</keyword>
<dbReference type="Gene3D" id="2.10.25.10">
    <property type="entry name" value="Laminin"/>
    <property type="match status" value="4"/>
</dbReference>
<dbReference type="FunFam" id="2.10.25.10:FF:000505">
    <property type="entry name" value="Low-density lipoprotein receptor-related protein 1"/>
    <property type="match status" value="1"/>
</dbReference>
<keyword evidence="11 14" id="KW-1015">Disulfide bond</keyword>
<dbReference type="PROSITE" id="PS01209">
    <property type="entry name" value="LDLRA_1"/>
    <property type="match status" value="4"/>
</dbReference>
<comment type="caution">
    <text evidence="14">Lacks conserved residue(s) required for the propagation of feature annotation.</text>
</comment>
<dbReference type="FunFam" id="4.10.400.10:FF:000005">
    <property type="entry name" value="low-density lipoprotein receptor-related protein 1B"/>
    <property type="match status" value="1"/>
</dbReference>
<evidence type="ECO:0000256" key="13">
    <source>
        <dbReference type="ARBA" id="ARBA00023180"/>
    </source>
</evidence>
<dbReference type="FunFam" id="2.120.10.30:FF:000009">
    <property type="entry name" value="Putative low-density lipoprotein receptor-related protein 1B"/>
    <property type="match status" value="1"/>
</dbReference>
<keyword evidence="5" id="KW-0812">Transmembrane</keyword>
<feature type="repeat" description="LDL-receptor class B" evidence="15">
    <location>
        <begin position="1128"/>
        <end position="1174"/>
    </location>
</feature>
<dbReference type="InterPro" id="IPR011042">
    <property type="entry name" value="6-blade_b-propeller_TolB-like"/>
</dbReference>
<keyword evidence="18" id="KW-1185">Reference proteome</keyword>
<feature type="disulfide bond" evidence="14">
    <location>
        <begin position="672"/>
        <end position="690"/>
    </location>
</feature>
<accession>A0AA41MPB6</accession>
<comment type="similarity">
    <text evidence="2">Belongs to the LDLR family.</text>
</comment>
<keyword evidence="3" id="KW-0245">EGF-like domain</keyword>
<feature type="repeat" description="LDL-receptor class B" evidence="15">
    <location>
        <begin position="1175"/>
        <end position="1219"/>
    </location>
</feature>
<dbReference type="SMART" id="SM00181">
    <property type="entry name" value="EGF"/>
    <property type="match status" value="5"/>
</dbReference>
<keyword evidence="17" id="KW-0449">Lipoprotein</keyword>
<dbReference type="Pfam" id="PF00058">
    <property type="entry name" value="Ldl_recept_b"/>
    <property type="match status" value="7"/>
</dbReference>
<evidence type="ECO:0000256" key="12">
    <source>
        <dbReference type="ARBA" id="ARBA00023170"/>
    </source>
</evidence>
<dbReference type="FunFam" id="4.10.400.10:FF:000081">
    <property type="entry name" value="Low-density lipoprotein receptor-related protein 1B"/>
    <property type="match status" value="1"/>
</dbReference>
<dbReference type="FunFam" id="2.120.10.30:FF:000241">
    <property type="entry name" value="Low-density lipoprotein receptor-related protein 6"/>
    <property type="match status" value="1"/>
</dbReference>
<dbReference type="InterPro" id="IPR023415">
    <property type="entry name" value="LDLR_class-A_CS"/>
</dbReference>
<feature type="disulfide bond" evidence="14">
    <location>
        <begin position="713"/>
        <end position="731"/>
    </location>
</feature>
<dbReference type="EMBL" id="JAATJV010255400">
    <property type="protein sequence ID" value="MBZ3875680.1"/>
    <property type="molecule type" value="Genomic_DNA"/>
</dbReference>
<feature type="repeat" description="LDL-receptor class B" evidence="15">
    <location>
        <begin position="445"/>
        <end position="488"/>
    </location>
</feature>
<evidence type="ECO:0000256" key="7">
    <source>
        <dbReference type="ARBA" id="ARBA00022737"/>
    </source>
</evidence>
<feature type="repeat" description="LDL-receptor class B" evidence="15">
    <location>
        <begin position="1085"/>
        <end position="1127"/>
    </location>
</feature>
<feature type="disulfide bond" evidence="14">
    <location>
        <begin position="665"/>
        <end position="677"/>
    </location>
</feature>
<feature type="disulfide bond" evidence="14">
    <location>
        <begin position="811"/>
        <end position="826"/>
    </location>
</feature>
<dbReference type="PRINTS" id="PR00261">
    <property type="entry name" value="LDLRECEPTOR"/>
</dbReference>
<dbReference type="FunFam" id="2.10.25.10:FF:000144">
    <property type="entry name" value="Low-density lipoprotein receptor-related protein 1"/>
    <property type="match status" value="1"/>
</dbReference>
<organism evidence="17 18">
    <name type="scientific">Sciurus carolinensis</name>
    <name type="common">Eastern gray squirrel</name>
    <dbReference type="NCBI Taxonomy" id="30640"/>
    <lineage>
        <taxon>Eukaryota</taxon>
        <taxon>Metazoa</taxon>
        <taxon>Chordata</taxon>
        <taxon>Craniata</taxon>
        <taxon>Vertebrata</taxon>
        <taxon>Euteleostomi</taxon>
        <taxon>Mammalia</taxon>
        <taxon>Eutheria</taxon>
        <taxon>Euarchontoglires</taxon>
        <taxon>Glires</taxon>
        <taxon>Rodentia</taxon>
        <taxon>Sciuromorpha</taxon>
        <taxon>Sciuridae</taxon>
        <taxon>Sciurinae</taxon>
        <taxon>Sciurini</taxon>
        <taxon>Sciurus</taxon>
    </lineage>
</organism>
<dbReference type="InterPro" id="IPR002172">
    <property type="entry name" value="LDrepeatLR_classA_rpt"/>
</dbReference>
<dbReference type="InterPro" id="IPR036055">
    <property type="entry name" value="LDL_receptor-like_sf"/>
</dbReference>
<dbReference type="SMART" id="SM00192">
    <property type="entry name" value="LDLa"/>
    <property type="match status" value="8"/>
</dbReference>
<dbReference type="FunFam" id="4.10.400.10:FF:000068">
    <property type="entry name" value="Low-density lipoprotein receptor-related protein 1B"/>
    <property type="match status" value="1"/>
</dbReference>
<keyword evidence="13" id="KW-0325">Glycoprotein</keyword>
<dbReference type="FunFam" id="2.120.10.30:FF:000014">
    <property type="entry name" value="Low-density lipoprotein receptor-related protein 1"/>
    <property type="match status" value="1"/>
</dbReference>
<dbReference type="PROSITE" id="PS51120">
    <property type="entry name" value="LDLRB"/>
    <property type="match status" value="13"/>
</dbReference>
<evidence type="ECO:0000259" key="16">
    <source>
        <dbReference type="SMART" id="SM00181"/>
    </source>
</evidence>
<feature type="repeat" description="LDL-receptor class B" evidence="15">
    <location>
        <begin position="33"/>
        <end position="75"/>
    </location>
</feature>
<dbReference type="SUPFAM" id="SSF63825">
    <property type="entry name" value="YWTD domain"/>
    <property type="match status" value="4"/>
</dbReference>
<evidence type="ECO:0000256" key="11">
    <source>
        <dbReference type="ARBA" id="ARBA00023157"/>
    </source>
</evidence>
<dbReference type="InterPro" id="IPR000742">
    <property type="entry name" value="EGF"/>
</dbReference>
<evidence type="ECO:0000256" key="2">
    <source>
        <dbReference type="ARBA" id="ARBA00009939"/>
    </source>
</evidence>
<feature type="repeat" description="LDL-receptor class B" evidence="15">
    <location>
        <begin position="1038"/>
        <end position="1084"/>
    </location>
</feature>
<feature type="domain" description="EGF-like" evidence="16">
    <location>
        <begin position="913"/>
        <end position="951"/>
    </location>
</feature>
<comment type="caution">
    <text evidence="17">The sequence shown here is derived from an EMBL/GenBank/DDBJ whole genome shotgun (WGS) entry which is preliminary data.</text>
</comment>
<dbReference type="FunFam" id="4.10.400.10:FF:000029">
    <property type="entry name" value="prolow-density lipoprotein receptor-related protein 1"/>
    <property type="match status" value="1"/>
</dbReference>
<dbReference type="SMART" id="SM00135">
    <property type="entry name" value="LY"/>
    <property type="match status" value="18"/>
</dbReference>
<keyword evidence="4" id="KW-0254">Endocytosis</keyword>
<keyword evidence="8" id="KW-0106">Calcium</keyword>